<reference evidence="3 4" key="1">
    <citation type="submission" date="2020-08" db="EMBL/GenBank/DDBJ databases">
        <title>Sequencing the genomes of 1000 actinobacteria strains.</title>
        <authorList>
            <person name="Klenk H.-P."/>
        </authorList>
    </citation>
    <scope>NUCLEOTIDE SEQUENCE [LARGE SCALE GENOMIC DNA]</scope>
    <source>
        <strain evidence="3 4">DSM 44230</strain>
    </source>
</reference>
<sequence length="1303" mass="140709">MRSRLRRTVAALLGGALLAGTLAAAPAAVAQPPLDNAGLANAMLGGYVRIADVDRDYARHLVASAELVDWRSRNPAADQTAATNHLNAVQRAIEAAVPEVIWAQDTEDIVGACLVALQGTPGAVLDGAKISALRGTLTVRDVTAITGRIEDRIMGALPKQSFNAGFAAAEAGAWAGVAATARADAAFRGAWDAGLGNTLGVSAAASGQQIGELPKFKKVLDIKPILDRYGNVPDFKVAAKDAVKQLGTGLTNQRGDMVVDLRNRTTTHQPGKKPVEPDQAAKDAAKELEEKRQEYISGAKGGLDAVAFLVGINDPEGAKQVRQFAAGAVQLATAVNKCITAFTLINSVFSLATVAFTGNVIGAISTLVSLFASAGPTVEQVILAEIGKLQKQVEQLSQNMKSHFALLDGRLNDIYAGLTVQLGQMEATLEVVRGRVTDIERELAKLDSTTRVIGRTVVKSLGDLFTEPTWRAANTFVDFRQNYPGRTPTFEDYKGPENEFQRLGSEVMAKTAFAVPEDSRDPNDVATNLDLYGPEGSIGYLAYYASRLSGQPFPAAPKVGNPLPWKIAANAYTLSTEQNPALAKQVAPERANAVIEAGVKIRDAALRFSDPGPNGTVNPLFAGLMSNYTNKITEFYGRNAELEKETTRDRYGLFDGPNQKVPDKDGLEGDGQTKRCEANGGDRIDRPNNAKGTQLLPAMLLARNIHDAPPSYDICWTATFENQRTEILPHACTSQRCEIRREYGNLRVEFRQDIQWPGSELRQARRISAIVKWGAEFEACSLINGQEMGCFFKHTAPELVLKEWPQLRGEFEAKGIALHPSNTEADARTRMEKFLTARQQDHYRWTAKQIRETSRPNEVNLAARLLRAYTELGFPRALKSDDHLRALLHGSHALYEQQLLSWIYDHAANNLGNGVSPWLSDQFEDPGPLGCQRLPGLSTKDPLAVCMAWAAKVRLDRLAGRYTEHFAQRYEGSDQTLPEVQQQLRKLWLAMKAVYPAFNFAGPIDSLPVPAPAIQRWSAAAAVAGDAATTTPPAVTEFNGRQVALWQHASTGSVVTSSSVDGRTWTPPSTIGMMTPGGLAPTVTVFNGKLVATWKARSPQGNNIFQWYATSVDGLTWVNGSALGSQFPGLEAPALAVHNGRLFAVVNHNGEMHLASSADTRTWTAYQQIMPTQRAGQRPSLASVNGKLVLSWKNQADAGIRLASSADGVTWPANPGGFYESASGPVLSTVNGRLYQLWQGKGADQALYSTSSADGSTWTLPVPVVRYARTTRQPAVAGLGNRMQVLWSDPGNRLLSSVSAPLS</sequence>
<feature type="region of interest" description="Disordered" evidence="1">
    <location>
        <begin position="264"/>
        <end position="284"/>
    </location>
</feature>
<name>A0A7W7FVU0_9PSEU</name>
<dbReference type="CDD" id="cd15482">
    <property type="entry name" value="Sialidase_non-viral"/>
    <property type="match status" value="1"/>
</dbReference>
<organism evidence="3 4">
    <name type="scientific">Crossiella cryophila</name>
    <dbReference type="NCBI Taxonomy" id="43355"/>
    <lineage>
        <taxon>Bacteria</taxon>
        <taxon>Bacillati</taxon>
        <taxon>Actinomycetota</taxon>
        <taxon>Actinomycetes</taxon>
        <taxon>Pseudonocardiales</taxon>
        <taxon>Pseudonocardiaceae</taxon>
        <taxon>Crossiella</taxon>
    </lineage>
</organism>
<proteinExistence type="predicted"/>
<keyword evidence="2" id="KW-0732">Signal</keyword>
<accession>A0A7W7FVU0</accession>
<dbReference type="InterPro" id="IPR023296">
    <property type="entry name" value="Glyco_hydro_beta-prop_sf"/>
</dbReference>
<feature type="compositionally biased region" description="Basic and acidic residues" evidence="1">
    <location>
        <begin position="661"/>
        <end position="688"/>
    </location>
</feature>
<evidence type="ECO:0000256" key="2">
    <source>
        <dbReference type="SAM" id="SignalP"/>
    </source>
</evidence>
<dbReference type="EMBL" id="JACHMH010000001">
    <property type="protein sequence ID" value="MBB4679627.1"/>
    <property type="molecule type" value="Genomic_DNA"/>
</dbReference>
<feature type="compositionally biased region" description="Basic and acidic residues" evidence="1">
    <location>
        <begin position="273"/>
        <end position="284"/>
    </location>
</feature>
<protein>
    <submittedName>
        <fullName evidence="3">Uncharacterized protein</fullName>
    </submittedName>
</protein>
<dbReference type="Gene3D" id="2.115.10.20">
    <property type="entry name" value="Glycosyl hydrolase domain, family 43"/>
    <property type="match status" value="1"/>
</dbReference>
<feature type="chain" id="PRO_5031497386" evidence="2">
    <location>
        <begin position="31"/>
        <end position="1303"/>
    </location>
</feature>
<evidence type="ECO:0000313" key="4">
    <source>
        <dbReference type="Proteomes" id="UP000533598"/>
    </source>
</evidence>
<evidence type="ECO:0000313" key="3">
    <source>
        <dbReference type="EMBL" id="MBB4679627.1"/>
    </source>
</evidence>
<feature type="signal peptide" evidence="2">
    <location>
        <begin position="1"/>
        <end position="30"/>
    </location>
</feature>
<keyword evidence="4" id="KW-1185">Reference proteome</keyword>
<dbReference type="RefSeq" id="WP_185005350.1">
    <property type="nucleotide sequence ID" value="NZ_BAAAUI010000001.1"/>
</dbReference>
<evidence type="ECO:0000256" key="1">
    <source>
        <dbReference type="SAM" id="MobiDB-lite"/>
    </source>
</evidence>
<feature type="region of interest" description="Disordered" evidence="1">
    <location>
        <begin position="651"/>
        <end position="689"/>
    </location>
</feature>
<gene>
    <name evidence="3" type="ORF">HNR67_005745</name>
</gene>
<dbReference type="SUPFAM" id="SSF75005">
    <property type="entry name" value="Arabinanase/levansucrase/invertase"/>
    <property type="match status" value="1"/>
</dbReference>
<comment type="caution">
    <text evidence="3">The sequence shown here is derived from an EMBL/GenBank/DDBJ whole genome shotgun (WGS) entry which is preliminary data.</text>
</comment>
<dbReference type="Proteomes" id="UP000533598">
    <property type="component" value="Unassembled WGS sequence"/>
</dbReference>